<dbReference type="EMBL" id="ANIZ01004771">
    <property type="protein sequence ID" value="ETI29862.1"/>
    <property type="molecule type" value="Genomic_DNA"/>
</dbReference>
<accession>V9DV51</accession>
<gene>
    <name evidence="1" type="ORF">F443_23020</name>
</gene>
<reference evidence="1 2" key="1">
    <citation type="submission" date="2013-11" db="EMBL/GenBank/DDBJ databases">
        <title>The Genome Sequence of Phytophthora parasitica P1569.</title>
        <authorList>
            <consortium name="The Broad Institute Genomics Platform"/>
            <person name="Russ C."/>
            <person name="Tyler B."/>
            <person name="Panabieres F."/>
            <person name="Shan W."/>
            <person name="Tripathy S."/>
            <person name="Grunwald N."/>
            <person name="Machado M."/>
            <person name="Johnson C.S."/>
            <person name="Arredondo F."/>
            <person name="Hong C."/>
            <person name="Coffey M."/>
            <person name="Young S.K."/>
            <person name="Zeng Q."/>
            <person name="Gargeya S."/>
            <person name="Fitzgerald M."/>
            <person name="Abouelleil A."/>
            <person name="Alvarado L."/>
            <person name="Chapman S.B."/>
            <person name="Gainer-Dewar J."/>
            <person name="Goldberg J."/>
            <person name="Griggs A."/>
            <person name="Gujja S."/>
            <person name="Hansen M."/>
            <person name="Howarth C."/>
            <person name="Imamovic A."/>
            <person name="Ireland A."/>
            <person name="Larimer J."/>
            <person name="McCowan C."/>
            <person name="Murphy C."/>
            <person name="Pearson M."/>
            <person name="Poon T.W."/>
            <person name="Priest M."/>
            <person name="Roberts A."/>
            <person name="Saif S."/>
            <person name="Shea T."/>
            <person name="Sykes S."/>
            <person name="Wortman J."/>
            <person name="Nusbaum C."/>
            <person name="Birren B."/>
        </authorList>
    </citation>
    <scope>NUCLEOTIDE SEQUENCE [LARGE SCALE GENOMIC DNA]</scope>
    <source>
        <strain evidence="1 2">P1569</strain>
    </source>
</reference>
<dbReference type="HOGENOM" id="CLU_2662063_0_0_1"/>
<organism evidence="1 2">
    <name type="scientific">Phytophthora nicotianae P1569</name>
    <dbReference type="NCBI Taxonomy" id="1317065"/>
    <lineage>
        <taxon>Eukaryota</taxon>
        <taxon>Sar</taxon>
        <taxon>Stramenopiles</taxon>
        <taxon>Oomycota</taxon>
        <taxon>Peronosporomycetes</taxon>
        <taxon>Peronosporales</taxon>
        <taxon>Peronosporaceae</taxon>
        <taxon>Phytophthora</taxon>
    </lineage>
</organism>
<protein>
    <submittedName>
        <fullName evidence="1">Uncharacterized protein</fullName>
    </submittedName>
</protein>
<comment type="caution">
    <text evidence="1">The sequence shown here is derived from an EMBL/GenBank/DDBJ whole genome shotgun (WGS) entry which is preliminary data.</text>
</comment>
<sequence>MLHLADPIQGRKDKVALTRTQFAKLTFSRAGNALLATRDEFALHVHPCLTKRAPPQEEIGPHVCRTLDVVDLVVKT</sequence>
<name>V9DV51_PHYNI</name>
<dbReference type="AlphaFoldDB" id="V9DV51"/>
<feature type="non-terminal residue" evidence="1">
    <location>
        <position position="76"/>
    </location>
</feature>
<proteinExistence type="predicted"/>
<keyword evidence="2" id="KW-1185">Reference proteome</keyword>
<evidence type="ECO:0000313" key="1">
    <source>
        <dbReference type="EMBL" id="ETI29862.1"/>
    </source>
</evidence>
<evidence type="ECO:0000313" key="2">
    <source>
        <dbReference type="Proteomes" id="UP000018721"/>
    </source>
</evidence>
<dbReference type="Proteomes" id="UP000018721">
    <property type="component" value="Unassembled WGS sequence"/>
</dbReference>